<reference evidence="3 4" key="1">
    <citation type="submission" date="2021-01" db="EMBL/GenBank/DDBJ databases">
        <title>Whole genome shotgun sequence of Actinoplanes couchii NBRC 106145.</title>
        <authorList>
            <person name="Komaki H."/>
            <person name="Tamura T."/>
        </authorList>
    </citation>
    <scope>NUCLEOTIDE SEQUENCE [LARGE SCALE GENOMIC DNA]</scope>
    <source>
        <strain evidence="3 4">NBRC 106145</strain>
    </source>
</reference>
<keyword evidence="4" id="KW-1185">Reference proteome</keyword>
<name>A0ABQ3X829_9ACTN</name>
<dbReference type="InterPro" id="IPR057326">
    <property type="entry name" value="KR_dom"/>
</dbReference>
<accession>A0ABQ3X829</accession>
<comment type="similarity">
    <text evidence="1">Belongs to the short-chain dehydrogenases/reductases (SDR) family.</text>
</comment>
<dbReference type="InterPro" id="IPR036291">
    <property type="entry name" value="NAD(P)-bd_dom_sf"/>
</dbReference>
<dbReference type="PRINTS" id="PR00080">
    <property type="entry name" value="SDRFAMILY"/>
</dbReference>
<dbReference type="Pfam" id="PF13561">
    <property type="entry name" value="adh_short_C2"/>
    <property type="match status" value="1"/>
</dbReference>
<dbReference type="PANTHER" id="PTHR42760:SF50">
    <property type="entry name" value="SHORT-CHAIN DEHYDROGENASE-RELATED"/>
    <property type="match status" value="1"/>
</dbReference>
<dbReference type="RefSeq" id="WP_203795755.1">
    <property type="nucleotide sequence ID" value="NZ_BAAAQE010000036.1"/>
</dbReference>
<sequence length="247" mass="25397">MGEKTLAGKVALVTGGSRGIGAAVARRLAGLGADVVITYVAPAEKAKTVVEELRSMGVRAEGFQADQADRGRVTAMVDAVAEQFGRIDILVNSAAVFRAGELSDDERDGQWAINVTGVADTTYRAVKYMGSGGRVVNLSSGLATKTFAPGMSDYAASKAAISAYTRGWAQDFVARGITVNAIELGVVDTDMAVPADSDAGRFMLGVVIPMHRFGSADEAAGAVAFLVGPDASYITGTTLRVDGGALA</sequence>
<gene>
    <name evidence="3" type="ORF">Aco03nite_030690</name>
</gene>
<proteinExistence type="inferred from homology"/>
<evidence type="ECO:0000256" key="1">
    <source>
        <dbReference type="ARBA" id="ARBA00006484"/>
    </source>
</evidence>
<dbReference type="InterPro" id="IPR002347">
    <property type="entry name" value="SDR_fam"/>
</dbReference>
<protein>
    <submittedName>
        <fullName evidence="3">Oxidoreductase</fullName>
    </submittedName>
</protein>
<dbReference type="PANTHER" id="PTHR42760">
    <property type="entry name" value="SHORT-CHAIN DEHYDROGENASES/REDUCTASES FAMILY MEMBER"/>
    <property type="match status" value="1"/>
</dbReference>
<dbReference type="EMBL" id="BOMG01000042">
    <property type="protein sequence ID" value="GID54665.1"/>
    <property type="molecule type" value="Genomic_DNA"/>
</dbReference>
<dbReference type="SUPFAM" id="SSF51735">
    <property type="entry name" value="NAD(P)-binding Rossmann-fold domains"/>
    <property type="match status" value="1"/>
</dbReference>
<comment type="caution">
    <text evidence="3">The sequence shown here is derived from an EMBL/GenBank/DDBJ whole genome shotgun (WGS) entry which is preliminary data.</text>
</comment>
<dbReference type="CDD" id="cd05233">
    <property type="entry name" value="SDR_c"/>
    <property type="match status" value="1"/>
</dbReference>
<feature type="domain" description="Ketoreductase" evidence="2">
    <location>
        <begin position="9"/>
        <end position="185"/>
    </location>
</feature>
<evidence type="ECO:0000313" key="3">
    <source>
        <dbReference type="EMBL" id="GID54665.1"/>
    </source>
</evidence>
<dbReference type="Proteomes" id="UP000612282">
    <property type="component" value="Unassembled WGS sequence"/>
</dbReference>
<evidence type="ECO:0000259" key="2">
    <source>
        <dbReference type="SMART" id="SM00822"/>
    </source>
</evidence>
<dbReference type="Gene3D" id="3.40.50.720">
    <property type="entry name" value="NAD(P)-binding Rossmann-like Domain"/>
    <property type="match status" value="1"/>
</dbReference>
<organism evidence="3 4">
    <name type="scientific">Actinoplanes couchii</name>
    <dbReference type="NCBI Taxonomy" id="403638"/>
    <lineage>
        <taxon>Bacteria</taxon>
        <taxon>Bacillati</taxon>
        <taxon>Actinomycetota</taxon>
        <taxon>Actinomycetes</taxon>
        <taxon>Micromonosporales</taxon>
        <taxon>Micromonosporaceae</taxon>
        <taxon>Actinoplanes</taxon>
    </lineage>
</organism>
<dbReference type="SMART" id="SM00822">
    <property type="entry name" value="PKS_KR"/>
    <property type="match status" value="1"/>
</dbReference>
<dbReference type="PRINTS" id="PR00081">
    <property type="entry name" value="GDHRDH"/>
</dbReference>
<evidence type="ECO:0000313" key="4">
    <source>
        <dbReference type="Proteomes" id="UP000612282"/>
    </source>
</evidence>